<dbReference type="InterPro" id="IPR013889">
    <property type="entry name" value="Karyogamy_KAR9"/>
</dbReference>
<keyword evidence="1" id="KW-0175">Coiled coil</keyword>
<proteinExistence type="predicted"/>
<feature type="region of interest" description="Disordered" evidence="2">
    <location>
        <begin position="604"/>
        <end position="695"/>
    </location>
</feature>
<dbReference type="PANTHER" id="PTHR37271:SF1">
    <property type="entry name" value="KARYOGAMY PROTEIN KAR9"/>
    <property type="match status" value="1"/>
</dbReference>
<feature type="compositionally biased region" description="Acidic residues" evidence="2">
    <location>
        <begin position="480"/>
        <end position="495"/>
    </location>
</feature>
<feature type="compositionally biased region" description="Polar residues" evidence="2">
    <location>
        <begin position="661"/>
        <end position="675"/>
    </location>
</feature>
<evidence type="ECO:0008006" key="5">
    <source>
        <dbReference type="Google" id="ProtNLM"/>
    </source>
</evidence>
<dbReference type="Proteomes" id="UP001497600">
    <property type="component" value="Chromosome C"/>
</dbReference>
<keyword evidence="4" id="KW-1185">Reference proteome</keyword>
<accession>A0ABP0EBH0</accession>
<sequence length="695" mass="79184">MSTLSRILGQTPRFSFFNELIAVSSVSASSNYDLFKISKTVDGIIEYLEEVLHSFEQARRLDQSSQNDLDWIFEGKDGLMDIIKNLESIDGIISQLLNVVDASPQIPRTLQLLHKFERTSDLLLDVKKHSIVYKKKLDVSIHFKDLDGVIKSLVLEMNSCSNMLLQLRSDGKKNHKNGIDNGDTLETIVEQMKSSGGGQLKLPTDEVLYSQWLELQSRVKPLEVSLQFLPVRIEEMQTICKSLTNKSIIDFPKRKLDDNYANLVNKSNSLRKQLEDVRQEIFASKWHDLFEFLIRKTSEMCMELLLQVKQQDKSEDIGSNYRLCSNAITIINKAFAEEKITGDTSLIIEFNDNLIPKWQTLNEEMSNQSNHEPVGGSKLKSLPVGVRNSAILKPYHIVRKSPTPEAEINPTAENGFGIDFGVGVKAIDPTKVPYSIQQKDKVRDIFAHRKSQPKGKELMMKLAKTEDEEEIVHNRSMTDLDFDEEEDEDDDDDDTSTLVTTSKTRFTSFEDKDISRGLSRLSVDETLGKQVSWDFLRNHKSDSPSRIPLIVVDFHLKGFPRIHKLISPWSRIPTISPNHPVFHSATPKIRLKLKPPAMIVRDKVFQSPSPRNGNSDDNDDDVFRKPTRRPSTIDSSKHILRPARSMSSLTKTPELKYESPTWRSTSPERPTSSIGSRYDDKHLLQPLTSPKPGWR</sequence>
<organism evidence="3 4">
    <name type="scientific">[Candida] anglica</name>
    <dbReference type="NCBI Taxonomy" id="148631"/>
    <lineage>
        <taxon>Eukaryota</taxon>
        <taxon>Fungi</taxon>
        <taxon>Dikarya</taxon>
        <taxon>Ascomycota</taxon>
        <taxon>Saccharomycotina</taxon>
        <taxon>Pichiomycetes</taxon>
        <taxon>Debaryomycetaceae</taxon>
        <taxon>Kurtzmaniella</taxon>
    </lineage>
</organism>
<evidence type="ECO:0000313" key="4">
    <source>
        <dbReference type="Proteomes" id="UP001497600"/>
    </source>
</evidence>
<gene>
    <name evidence="3" type="ORF">CAAN4_C11298</name>
</gene>
<protein>
    <recommendedName>
        <fullName evidence="5">Karyogamy protein</fullName>
    </recommendedName>
</protein>
<feature type="region of interest" description="Disordered" evidence="2">
    <location>
        <begin position="466"/>
        <end position="498"/>
    </location>
</feature>
<feature type="compositionally biased region" description="Polar residues" evidence="2">
    <location>
        <begin position="606"/>
        <end position="615"/>
    </location>
</feature>
<evidence type="ECO:0000256" key="1">
    <source>
        <dbReference type="SAM" id="Coils"/>
    </source>
</evidence>
<dbReference type="Pfam" id="PF08580">
    <property type="entry name" value="KAR9"/>
    <property type="match status" value="1"/>
</dbReference>
<evidence type="ECO:0000313" key="3">
    <source>
        <dbReference type="EMBL" id="CAK7901280.1"/>
    </source>
</evidence>
<name>A0ABP0EBH0_9ASCO</name>
<reference evidence="3 4" key="1">
    <citation type="submission" date="2024-01" db="EMBL/GenBank/DDBJ databases">
        <authorList>
            <consortium name="Genoscope - CEA"/>
            <person name="William W."/>
        </authorList>
    </citation>
    <scope>NUCLEOTIDE SEQUENCE [LARGE SCALE GENOMIC DNA]</scope>
    <source>
        <strain evidence="3 4">29B2s-10</strain>
    </source>
</reference>
<dbReference type="EMBL" id="OZ004255">
    <property type="protein sequence ID" value="CAK7901280.1"/>
    <property type="molecule type" value="Genomic_DNA"/>
</dbReference>
<feature type="coiled-coil region" evidence="1">
    <location>
        <begin position="253"/>
        <end position="280"/>
    </location>
</feature>
<dbReference type="PANTHER" id="PTHR37271">
    <property type="entry name" value="KARYOGAMY PROTEIN KAR9"/>
    <property type="match status" value="1"/>
</dbReference>
<evidence type="ECO:0000256" key="2">
    <source>
        <dbReference type="SAM" id="MobiDB-lite"/>
    </source>
</evidence>
<feature type="compositionally biased region" description="Basic and acidic residues" evidence="2">
    <location>
        <begin position="466"/>
        <end position="478"/>
    </location>
</feature>